<keyword evidence="6" id="KW-0378">Hydrolase</keyword>
<sequence length="230" mass="24742">MSSHETSRPAATRRRVLFGGAALGAATLTPLSQALAGAPVPPGPKPDVPLLFQIGRKPTPPQDAMMETVSSRLPTPPAGGPRVRSLALDNIHTGERLNVTYMENGHYLPDALQAINHIMRDRRTDAVAPIDPALLDLLSDIRRRLEARSPLEIISAYRAPGTNARMRQAGRGVAKNSYHIRGMAADIAIPGYGLADLRRLALTMGRGGVGYYPRSGFVHVDVGPPRAWRG</sequence>
<name>A0A1G7B423_9PROT</name>
<evidence type="ECO:0000256" key="8">
    <source>
        <dbReference type="ARBA" id="ARBA00023049"/>
    </source>
</evidence>
<dbReference type="SUPFAM" id="SSF55166">
    <property type="entry name" value="Hedgehog/DD-peptidase"/>
    <property type="match status" value="1"/>
</dbReference>
<evidence type="ECO:0000313" key="14">
    <source>
        <dbReference type="Proteomes" id="UP000199412"/>
    </source>
</evidence>
<dbReference type="RefSeq" id="WP_092784695.1">
    <property type="nucleotide sequence ID" value="NZ_FNAP01000004.1"/>
</dbReference>
<evidence type="ECO:0000256" key="6">
    <source>
        <dbReference type="ARBA" id="ARBA00022801"/>
    </source>
</evidence>
<dbReference type="EMBL" id="FNAP01000004">
    <property type="protein sequence ID" value="SDE21858.1"/>
    <property type="molecule type" value="Genomic_DNA"/>
</dbReference>
<evidence type="ECO:0000256" key="10">
    <source>
        <dbReference type="ARBA" id="ARBA00093448"/>
    </source>
</evidence>
<evidence type="ECO:0000256" key="1">
    <source>
        <dbReference type="ARBA" id="ARBA00001947"/>
    </source>
</evidence>
<dbReference type="PANTHER" id="PTHR37425:SF1">
    <property type="entry name" value="OUTER MEMBRANE PROTEIN"/>
    <property type="match status" value="1"/>
</dbReference>
<dbReference type="PANTHER" id="PTHR37425">
    <property type="match status" value="1"/>
</dbReference>
<keyword evidence="4" id="KW-0479">Metal-binding</keyword>
<feature type="region of interest" description="Disordered" evidence="12">
    <location>
        <begin position="60"/>
        <end position="82"/>
    </location>
</feature>
<organism evidence="13 14">
    <name type="scientific">Rhodospira trueperi</name>
    <dbReference type="NCBI Taxonomy" id="69960"/>
    <lineage>
        <taxon>Bacteria</taxon>
        <taxon>Pseudomonadati</taxon>
        <taxon>Pseudomonadota</taxon>
        <taxon>Alphaproteobacteria</taxon>
        <taxon>Rhodospirillales</taxon>
        <taxon>Rhodospirillaceae</taxon>
        <taxon>Rhodospira</taxon>
    </lineage>
</organism>
<dbReference type="InterPro" id="IPR006311">
    <property type="entry name" value="TAT_signal"/>
</dbReference>
<keyword evidence="5" id="KW-0732">Signal</keyword>
<gene>
    <name evidence="13" type="ORF">SAMN05421720_104229</name>
</gene>
<dbReference type="GO" id="GO:0008237">
    <property type="term" value="F:metallopeptidase activity"/>
    <property type="evidence" value="ECO:0007669"/>
    <property type="project" value="UniProtKB-KW"/>
</dbReference>
<evidence type="ECO:0000256" key="5">
    <source>
        <dbReference type="ARBA" id="ARBA00022729"/>
    </source>
</evidence>
<reference evidence="13 14" key="1">
    <citation type="submission" date="2016-10" db="EMBL/GenBank/DDBJ databases">
        <authorList>
            <person name="de Groot N.N."/>
        </authorList>
    </citation>
    <scope>NUCLEOTIDE SEQUENCE [LARGE SCALE GENOMIC DNA]</scope>
    <source>
        <strain evidence="13 14">ATCC 700224</strain>
    </source>
</reference>
<comment type="similarity">
    <text evidence="10">Belongs to the peptidase M15 family.</text>
</comment>
<dbReference type="GO" id="GO:0046872">
    <property type="term" value="F:metal ion binding"/>
    <property type="evidence" value="ECO:0007669"/>
    <property type="project" value="UniProtKB-KW"/>
</dbReference>
<evidence type="ECO:0000256" key="4">
    <source>
        <dbReference type="ARBA" id="ARBA00022723"/>
    </source>
</evidence>
<dbReference type="Pfam" id="PF05951">
    <property type="entry name" value="Peptidase_M15_2"/>
    <property type="match status" value="1"/>
</dbReference>
<dbReference type="Proteomes" id="UP000199412">
    <property type="component" value="Unassembled WGS sequence"/>
</dbReference>
<evidence type="ECO:0000256" key="2">
    <source>
        <dbReference type="ARBA" id="ARBA00004776"/>
    </source>
</evidence>
<evidence type="ECO:0000313" key="13">
    <source>
        <dbReference type="EMBL" id="SDE21858.1"/>
    </source>
</evidence>
<comment type="pathway">
    <text evidence="2">Cell wall biogenesis; cell wall polysaccharide biosynthesis.</text>
</comment>
<evidence type="ECO:0000256" key="11">
    <source>
        <dbReference type="ARBA" id="ARBA00093666"/>
    </source>
</evidence>
<protein>
    <recommendedName>
        <fullName evidence="11">Murein endopeptidase K</fullName>
    </recommendedName>
</protein>
<evidence type="ECO:0000256" key="9">
    <source>
        <dbReference type="ARBA" id="ARBA00023316"/>
    </source>
</evidence>
<dbReference type="InterPro" id="IPR009045">
    <property type="entry name" value="Zn_M74/Hedgehog-like"/>
</dbReference>
<dbReference type="GO" id="GO:0071555">
    <property type="term" value="P:cell wall organization"/>
    <property type="evidence" value="ECO:0007669"/>
    <property type="project" value="UniProtKB-KW"/>
</dbReference>
<accession>A0A1G7B423</accession>
<keyword evidence="14" id="KW-1185">Reference proteome</keyword>
<keyword evidence="7" id="KW-0862">Zinc</keyword>
<evidence type="ECO:0000256" key="7">
    <source>
        <dbReference type="ARBA" id="ARBA00022833"/>
    </source>
</evidence>
<dbReference type="PROSITE" id="PS51318">
    <property type="entry name" value="TAT"/>
    <property type="match status" value="1"/>
</dbReference>
<comment type="cofactor">
    <cofactor evidence="1">
        <name>Zn(2+)</name>
        <dbReference type="ChEBI" id="CHEBI:29105"/>
    </cofactor>
</comment>
<dbReference type="OrthoDB" id="9782994at2"/>
<keyword evidence="8" id="KW-0482">Metalloprotease</keyword>
<evidence type="ECO:0000256" key="3">
    <source>
        <dbReference type="ARBA" id="ARBA00022670"/>
    </source>
</evidence>
<proteinExistence type="inferred from homology"/>
<evidence type="ECO:0000256" key="12">
    <source>
        <dbReference type="SAM" id="MobiDB-lite"/>
    </source>
</evidence>
<dbReference type="InterPro" id="IPR010275">
    <property type="entry name" value="MepK"/>
</dbReference>
<keyword evidence="9" id="KW-0961">Cell wall biogenesis/degradation</keyword>
<dbReference type="GO" id="GO:0006508">
    <property type="term" value="P:proteolysis"/>
    <property type="evidence" value="ECO:0007669"/>
    <property type="project" value="UniProtKB-KW"/>
</dbReference>
<dbReference type="AlphaFoldDB" id="A0A1G7B423"/>
<dbReference type="STRING" id="69960.SAMN05421720_104229"/>
<dbReference type="Gene3D" id="3.30.1380.10">
    <property type="match status" value="1"/>
</dbReference>
<keyword evidence="3" id="KW-0645">Protease</keyword>